<gene>
    <name evidence="2" type="ORF">F511_08723</name>
</gene>
<evidence type="ECO:0000256" key="1">
    <source>
        <dbReference type="SAM" id="MobiDB-lite"/>
    </source>
</evidence>
<name>A0A2Z7AAI6_9LAMI</name>
<evidence type="ECO:0000313" key="3">
    <source>
        <dbReference type="Proteomes" id="UP000250235"/>
    </source>
</evidence>
<dbReference type="Proteomes" id="UP000250235">
    <property type="component" value="Unassembled WGS sequence"/>
</dbReference>
<protein>
    <submittedName>
        <fullName evidence="2">Uncharacterized protein</fullName>
    </submittedName>
</protein>
<proteinExistence type="predicted"/>
<feature type="region of interest" description="Disordered" evidence="1">
    <location>
        <begin position="1"/>
        <end position="35"/>
    </location>
</feature>
<accession>A0A2Z7AAI6</accession>
<dbReference type="EMBL" id="KV019595">
    <property type="protein sequence ID" value="KZV15932.1"/>
    <property type="molecule type" value="Genomic_DNA"/>
</dbReference>
<sequence length="149" mass="17068">MLKGQSQRNSVEDEARAGQAKPSNEQNKQGQSCTFSELKGPLNFAQAERSVESQNRKVLNLTVEDLIDRHQLWNPSNGNNSSKATYTLKLLREAHRVTYSEIYRANTKRVKQSMIRSEDLHRKCRLLRLSALKKHLPVCEATKTRSSMK</sequence>
<dbReference type="AlphaFoldDB" id="A0A2Z7AAI6"/>
<feature type="compositionally biased region" description="Polar residues" evidence="1">
    <location>
        <begin position="21"/>
        <end position="35"/>
    </location>
</feature>
<reference evidence="2 3" key="1">
    <citation type="journal article" date="2015" name="Proc. Natl. Acad. Sci. U.S.A.">
        <title>The resurrection genome of Boea hygrometrica: A blueprint for survival of dehydration.</title>
        <authorList>
            <person name="Xiao L."/>
            <person name="Yang G."/>
            <person name="Zhang L."/>
            <person name="Yang X."/>
            <person name="Zhao S."/>
            <person name="Ji Z."/>
            <person name="Zhou Q."/>
            <person name="Hu M."/>
            <person name="Wang Y."/>
            <person name="Chen M."/>
            <person name="Xu Y."/>
            <person name="Jin H."/>
            <person name="Xiao X."/>
            <person name="Hu G."/>
            <person name="Bao F."/>
            <person name="Hu Y."/>
            <person name="Wan P."/>
            <person name="Li L."/>
            <person name="Deng X."/>
            <person name="Kuang T."/>
            <person name="Xiang C."/>
            <person name="Zhu J.K."/>
            <person name="Oliver M.J."/>
            <person name="He Y."/>
        </authorList>
    </citation>
    <scope>NUCLEOTIDE SEQUENCE [LARGE SCALE GENOMIC DNA]</scope>
    <source>
        <strain evidence="3">cv. XS01</strain>
    </source>
</reference>
<organism evidence="2 3">
    <name type="scientific">Dorcoceras hygrometricum</name>
    <dbReference type="NCBI Taxonomy" id="472368"/>
    <lineage>
        <taxon>Eukaryota</taxon>
        <taxon>Viridiplantae</taxon>
        <taxon>Streptophyta</taxon>
        <taxon>Embryophyta</taxon>
        <taxon>Tracheophyta</taxon>
        <taxon>Spermatophyta</taxon>
        <taxon>Magnoliopsida</taxon>
        <taxon>eudicotyledons</taxon>
        <taxon>Gunneridae</taxon>
        <taxon>Pentapetalae</taxon>
        <taxon>asterids</taxon>
        <taxon>lamiids</taxon>
        <taxon>Lamiales</taxon>
        <taxon>Gesneriaceae</taxon>
        <taxon>Didymocarpoideae</taxon>
        <taxon>Trichosporeae</taxon>
        <taxon>Loxocarpinae</taxon>
        <taxon>Dorcoceras</taxon>
    </lineage>
</organism>
<keyword evidence="3" id="KW-1185">Reference proteome</keyword>
<evidence type="ECO:0000313" key="2">
    <source>
        <dbReference type="EMBL" id="KZV15932.1"/>
    </source>
</evidence>